<proteinExistence type="predicted"/>
<gene>
    <name evidence="2" type="ORF">BD324DRAFT_607901</name>
</gene>
<dbReference type="InParanoid" id="A0A1Y1UK23"/>
<keyword evidence="3" id="KW-1185">Reference proteome</keyword>
<dbReference type="GeneID" id="33555896"/>
<feature type="region of interest" description="Disordered" evidence="1">
    <location>
        <begin position="142"/>
        <end position="181"/>
    </location>
</feature>
<dbReference type="EMBL" id="NBSH01000004">
    <property type="protein sequence ID" value="ORX38401.1"/>
    <property type="molecule type" value="Genomic_DNA"/>
</dbReference>
<reference evidence="2 3" key="1">
    <citation type="submission" date="2017-03" db="EMBL/GenBank/DDBJ databases">
        <title>Widespread Adenine N6-methylation of Active Genes in Fungi.</title>
        <authorList>
            <consortium name="DOE Joint Genome Institute"/>
            <person name="Mondo S.J."/>
            <person name="Dannebaum R.O."/>
            <person name="Kuo R.C."/>
            <person name="Louie K.B."/>
            <person name="Bewick A.J."/>
            <person name="Labutti K."/>
            <person name="Haridas S."/>
            <person name="Kuo A."/>
            <person name="Salamov A."/>
            <person name="Ahrendt S.R."/>
            <person name="Lau R."/>
            <person name="Bowen B.P."/>
            <person name="Lipzen A."/>
            <person name="Sullivan W."/>
            <person name="Andreopoulos W.B."/>
            <person name="Clum A."/>
            <person name="Lindquist E."/>
            <person name="Daum C."/>
            <person name="Northen T.R."/>
            <person name="Ramamoorthy G."/>
            <person name="Schmitz R.J."/>
            <person name="Gryganskyi A."/>
            <person name="Culley D."/>
            <person name="Magnuson J."/>
            <person name="James T.Y."/>
            <person name="O'Malley M.A."/>
            <person name="Stajich J.E."/>
            <person name="Spatafora J.W."/>
            <person name="Visel A."/>
            <person name="Grigoriev I.V."/>
        </authorList>
    </citation>
    <scope>NUCLEOTIDE SEQUENCE [LARGE SCALE GENOMIC DNA]</scope>
    <source>
        <strain evidence="2 3">NRRL Y-17943</strain>
    </source>
</reference>
<dbReference type="RefSeq" id="XP_021872323.1">
    <property type="nucleotide sequence ID" value="XM_022014088.1"/>
</dbReference>
<accession>A0A1Y1UK23</accession>
<feature type="compositionally biased region" description="Polar residues" evidence="1">
    <location>
        <begin position="163"/>
        <end position="174"/>
    </location>
</feature>
<dbReference type="Proteomes" id="UP000193218">
    <property type="component" value="Unassembled WGS sequence"/>
</dbReference>
<evidence type="ECO:0000313" key="3">
    <source>
        <dbReference type="Proteomes" id="UP000193218"/>
    </source>
</evidence>
<protein>
    <submittedName>
        <fullName evidence="2">Uncharacterized protein</fullName>
    </submittedName>
</protein>
<comment type="caution">
    <text evidence="2">The sequence shown here is derived from an EMBL/GenBank/DDBJ whole genome shotgun (WGS) entry which is preliminary data.</text>
</comment>
<evidence type="ECO:0000256" key="1">
    <source>
        <dbReference type="SAM" id="MobiDB-lite"/>
    </source>
</evidence>
<evidence type="ECO:0000313" key="2">
    <source>
        <dbReference type="EMBL" id="ORX38401.1"/>
    </source>
</evidence>
<feature type="region of interest" description="Disordered" evidence="1">
    <location>
        <begin position="274"/>
        <end position="306"/>
    </location>
</feature>
<feature type="compositionally biased region" description="Basic and acidic residues" evidence="1">
    <location>
        <begin position="151"/>
        <end position="162"/>
    </location>
</feature>
<dbReference type="AlphaFoldDB" id="A0A1Y1UK23"/>
<sequence length="325" mass="35424">MSLQARAILPVVPQYHPQASADFETDQVGHTHIQSSLQSKHWLYEHQIPAHAYPSLPKVGPFRLDEIPHLSTEVDDQQNDSLKNERFVDEVSSPSAPLLPLHHDPAGSSSPSRLAAFVVDKSCPHAEELDYVPIPTGTSFLSSRGLQAPRSRPDGLKARKESSTLGVTVESAASPTDADEPVEQDLGDVIQTAKHGSPSKARMVRLSPLTPTTRVNADLLGSPTTPTGKSKLVTPLLPQIKVHLEEQTGHRESASPFEVYSPLIANLPRDAELHDRHDEQTSHRRTSATAESQHSRVGPGMTPSLAEVMDRVGVSAKRNRLDIDD</sequence>
<organism evidence="2 3">
    <name type="scientific">Kockovaella imperatae</name>
    <dbReference type="NCBI Taxonomy" id="4999"/>
    <lineage>
        <taxon>Eukaryota</taxon>
        <taxon>Fungi</taxon>
        <taxon>Dikarya</taxon>
        <taxon>Basidiomycota</taxon>
        <taxon>Agaricomycotina</taxon>
        <taxon>Tremellomycetes</taxon>
        <taxon>Tremellales</taxon>
        <taxon>Cuniculitremaceae</taxon>
        <taxon>Kockovaella</taxon>
    </lineage>
</organism>
<name>A0A1Y1UK23_9TREE</name>